<feature type="domain" description="Pectinesterase inhibitor" evidence="5">
    <location>
        <begin position="23"/>
        <end position="167"/>
    </location>
</feature>
<keyword evidence="2" id="KW-1015">Disulfide bond</keyword>
<evidence type="ECO:0000256" key="2">
    <source>
        <dbReference type="ARBA" id="ARBA00023157"/>
    </source>
</evidence>
<dbReference type="OrthoDB" id="764172at2759"/>
<name>A0A565B8G9_9BRAS</name>
<proteinExistence type="inferred from homology"/>
<feature type="signal peptide" evidence="4">
    <location>
        <begin position="1"/>
        <end position="22"/>
    </location>
</feature>
<evidence type="ECO:0000256" key="4">
    <source>
        <dbReference type="SAM" id="SignalP"/>
    </source>
</evidence>
<dbReference type="PANTHER" id="PTHR36710">
    <property type="entry name" value="PECTINESTERASE INHIBITOR-LIKE"/>
    <property type="match status" value="1"/>
</dbReference>
<dbReference type="InterPro" id="IPR006501">
    <property type="entry name" value="Pectinesterase_inhib_dom"/>
</dbReference>
<dbReference type="FunFam" id="1.20.140.40:FF:000008">
    <property type="entry name" value="Invertase/pectin methylesterase inhibitor family protein"/>
    <property type="match status" value="1"/>
</dbReference>
<dbReference type="Gene3D" id="1.20.140.40">
    <property type="entry name" value="Invertase/pectin methylesterase inhibitor family protein"/>
    <property type="match status" value="1"/>
</dbReference>
<evidence type="ECO:0000256" key="3">
    <source>
        <dbReference type="ARBA" id="ARBA00038471"/>
    </source>
</evidence>
<organism evidence="6 7">
    <name type="scientific">Arabis nemorensis</name>
    <dbReference type="NCBI Taxonomy" id="586526"/>
    <lineage>
        <taxon>Eukaryota</taxon>
        <taxon>Viridiplantae</taxon>
        <taxon>Streptophyta</taxon>
        <taxon>Embryophyta</taxon>
        <taxon>Tracheophyta</taxon>
        <taxon>Spermatophyta</taxon>
        <taxon>Magnoliopsida</taxon>
        <taxon>eudicotyledons</taxon>
        <taxon>Gunneridae</taxon>
        <taxon>Pentapetalae</taxon>
        <taxon>rosids</taxon>
        <taxon>malvids</taxon>
        <taxon>Brassicales</taxon>
        <taxon>Brassicaceae</taxon>
        <taxon>Arabideae</taxon>
        <taxon>Arabis</taxon>
    </lineage>
</organism>
<keyword evidence="7" id="KW-1185">Reference proteome</keyword>
<comment type="similarity">
    <text evidence="3">Belongs to the PMEI family.</text>
</comment>
<protein>
    <recommendedName>
        <fullName evidence="5">Pectinesterase inhibitor domain-containing protein</fullName>
    </recommendedName>
</protein>
<evidence type="ECO:0000259" key="5">
    <source>
        <dbReference type="SMART" id="SM00856"/>
    </source>
</evidence>
<dbReference type="GO" id="GO:0046910">
    <property type="term" value="F:pectinesterase inhibitor activity"/>
    <property type="evidence" value="ECO:0007669"/>
    <property type="project" value="UniProtKB-ARBA"/>
</dbReference>
<dbReference type="AlphaFoldDB" id="A0A565B8G9"/>
<accession>A0A565B8G9</accession>
<dbReference type="PANTHER" id="PTHR36710:SF18">
    <property type="entry name" value="PECTINESTERASE INHIBITOR 5-RELATED"/>
    <property type="match status" value="1"/>
</dbReference>
<feature type="chain" id="PRO_5021719950" description="Pectinesterase inhibitor domain-containing protein" evidence="4">
    <location>
        <begin position="23"/>
        <end position="173"/>
    </location>
</feature>
<dbReference type="Pfam" id="PF04043">
    <property type="entry name" value="PMEI"/>
    <property type="match status" value="1"/>
</dbReference>
<dbReference type="Proteomes" id="UP000489600">
    <property type="component" value="Unassembled WGS sequence"/>
</dbReference>
<evidence type="ECO:0000256" key="1">
    <source>
        <dbReference type="ARBA" id="ARBA00022729"/>
    </source>
</evidence>
<gene>
    <name evidence="6" type="ORF">ANE_LOCUS8393</name>
</gene>
<dbReference type="SMART" id="SM00856">
    <property type="entry name" value="PMEI"/>
    <property type="match status" value="1"/>
</dbReference>
<dbReference type="SUPFAM" id="SSF101148">
    <property type="entry name" value="Plant invertase/pectin methylesterase inhibitor"/>
    <property type="match status" value="1"/>
</dbReference>
<comment type="caution">
    <text evidence="6">The sequence shown here is derived from an EMBL/GenBank/DDBJ whole genome shotgun (WGS) entry which is preliminary data.</text>
</comment>
<dbReference type="InterPro" id="IPR052421">
    <property type="entry name" value="PCW_Enzyme_Inhibitor"/>
</dbReference>
<dbReference type="NCBIfam" id="TIGR01614">
    <property type="entry name" value="PME_inhib"/>
    <property type="match status" value="1"/>
</dbReference>
<keyword evidence="1 4" id="KW-0732">Signal</keyword>
<dbReference type="EMBL" id="CABITT030000003">
    <property type="protein sequence ID" value="VVA97948.1"/>
    <property type="molecule type" value="Genomic_DNA"/>
</dbReference>
<sequence>MNNFMKLFAIFVVLIQIQSALSQPNQLIQQLCKKTLYQALCVSTLNLDPRSKTSNLQGLGSISIDATRKKVNETLTYVISVFGDTRGREDYERYGTCIEEFGASVRRFLPAASADLKAKRYVQAVSNMKDVLLAPKVCGDQWPTEYPLELARRNKDVHDIAAMTIDIIKTFVN</sequence>
<dbReference type="CDD" id="cd15796">
    <property type="entry name" value="CIF_like"/>
    <property type="match status" value="1"/>
</dbReference>
<evidence type="ECO:0000313" key="7">
    <source>
        <dbReference type="Proteomes" id="UP000489600"/>
    </source>
</evidence>
<reference evidence="6" key="1">
    <citation type="submission" date="2019-07" db="EMBL/GenBank/DDBJ databases">
        <authorList>
            <person name="Dittberner H."/>
        </authorList>
    </citation>
    <scope>NUCLEOTIDE SEQUENCE [LARGE SCALE GENOMIC DNA]</scope>
</reference>
<dbReference type="InterPro" id="IPR034087">
    <property type="entry name" value="C/VIF1"/>
</dbReference>
<dbReference type="InterPro" id="IPR035513">
    <property type="entry name" value="Invertase/methylesterase_inhib"/>
</dbReference>
<evidence type="ECO:0000313" key="6">
    <source>
        <dbReference type="EMBL" id="VVA97948.1"/>
    </source>
</evidence>